<keyword evidence="2" id="KW-1185">Reference proteome</keyword>
<proteinExistence type="predicted"/>
<evidence type="ECO:0000313" key="2">
    <source>
        <dbReference type="Proteomes" id="UP001160508"/>
    </source>
</evidence>
<dbReference type="Proteomes" id="UP001160508">
    <property type="component" value="Segment"/>
</dbReference>
<organism evidence="1 2">
    <name type="scientific">Bacteriophage sp</name>
    <dbReference type="NCBI Taxonomy" id="38018"/>
    <lineage>
        <taxon>Viruses</taxon>
    </lineage>
</organism>
<reference evidence="1" key="1">
    <citation type="submission" date="2022-07" db="EMBL/GenBank/DDBJ databases">
        <authorList>
            <person name="Nishijima S."/>
        </authorList>
    </citation>
    <scope>NUCLEOTIDE SEQUENCE</scope>
    <source>
        <strain evidence="1">1827_77749</strain>
    </source>
</reference>
<sequence>MDLEEAKELLGDELCDFCPWKNGEIDHGCDSLCEGSYCEEAYEYFMDENEQFFDSDE</sequence>
<evidence type="ECO:0000313" key="1">
    <source>
        <dbReference type="EMBL" id="UVN06025.1"/>
    </source>
</evidence>
<dbReference type="EMBL" id="OP031061">
    <property type="protein sequence ID" value="UVN06025.1"/>
    <property type="molecule type" value="Genomic_DNA"/>
</dbReference>
<evidence type="ECO:0008006" key="3">
    <source>
        <dbReference type="Google" id="ProtNLM"/>
    </source>
</evidence>
<name>A0ABY5T2H6_9VIRU</name>
<protein>
    <recommendedName>
        <fullName evidence="3">Phage protein</fullName>
    </recommendedName>
</protein>
<accession>A0ABY5T2H6</accession>